<evidence type="ECO:0000313" key="2">
    <source>
        <dbReference type="EMBL" id="EUA33088.1"/>
    </source>
</evidence>
<sequence length="58" mass="6301">MQAGEQTHQGAHRVGNDPPTGRNAARGRGWRPRPRSRPARAATPSAPARRYSSCPSPR</sequence>
<organism evidence="2">
    <name type="scientific">Mycobacterium xenopi 4042</name>
    <dbReference type="NCBI Taxonomy" id="1299334"/>
    <lineage>
        <taxon>Bacteria</taxon>
        <taxon>Bacillati</taxon>
        <taxon>Actinomycetota</taxon>
        <taxon>Actinomycetes</taxon>
        <taxon>Mycobacteriales</taxon>
        <taxon>Mycobacteriaceae</taxon>
        <taxon>Mycobacterium</taxon>
    </lineage>
</organism>
<protein>
    <submittedName>
        <fullName evidence="2">Peptidase M20 domain protein</fullName>
    </submittedName>
</protein>
<feature type="compositionally biased region" description="Low complexity" evidence="1">
    <location>
        <begin position="39"/>
        <end position="50"/>
    </location>
</feature>
<accession>X8APW2</accession>
<reference evidence="2" key="1">
    <citation type="submission" date="2014-01" db="EMBL/GenBank/DDBJ databases">
        <authorList>
            <person name="Brown-Elliot B."/>
            <person name="Wallace R."/>
            <person name="Lenaerts A."/>
            <person name="Ordway D."/>
            <person name="DeGroote M.A."/>
            <person name="Parker T."/>
            <person name="Sizemore C."/>
            <person name="Tallon L.J."/>
            <person name="Sadzewicz L.K."/>
            <person name="Sengamalay N."/>
            <person name="Fraser C.M."/>
            <person name="Hine E."/>
            <person name="Shefchek K.A."/>
            <person name="Das S.P."/>
            <person name="Tettelin H."/>
        </authorList>
    </citation>
    <scope>NUCLEOTIDE SEQUENCE [LARGE SCALE GENOMIC DNA]</scope>
    <source>
        <strain evidence="2">4042</strain>
    </source>
</reference>
<feature type="compositionally biased region" description="Basic residues" evidence="1">
    <location>
        <begin position="28"/>
        <end position="38"/>
    </location>
</feature>
<name>X8APW2_MYCXE</name>
<comment type="caution">
    <text evidence="2">The sequence shown here is derived from an EMBL/GenBank/DDBJ whole genome shotgun (WGS) entry which is preliminary data.</text>
</comment>
<gene>
    <name evidence="2" type="ORF">I553_7491</name>
</gene>
<dbReference type="AlphaFoldDB" id="X8APW2"/>
<proteinExistence type="predicted"/>
<feature type="region of interest" description="Disordered" evidence="1">
    <location>
        <begin position="1"/>
        <end position="58"/>
    </location>
</feature>
<evidence type="ECO:0000256" key="1">
    <source>
        <dbReference type="SAM" id="MobiDB-lite"/>
    </source>
</evidence>
<dbReference type="EMBL" id="JAOB01000047">
    <property type="protein sequence ID" value="EUA33088.1"/>
    <property type="molecule type" value="Genomic_DNA"/>
</dbReference>